<sequence>MIKPITSKTWQIATIAALIAAIVFVLMQFLPSLAYETTSERPISKEQAIETATAFVNEQTGLFVEKAEAYHDSDKDYTGYVAKYELTELHKETFEKYAPVDQYRVNIRTVGNELTAGSVYLDLYTGEIVGWNFTFAQQAEVSEEIAHLAIQAHLEQRAFPLNEKTHIDTYEQLEQIDLFGSENRRSIGYYVSNDELVIKDAVMQIDASVIDYNGKIIVNRMVTEFMLPADYTDMIKKQDFYANLWTFGVYTVISFVLGILAIIYAILYRRHTSFKYGSWMTVIATVIAVIVNLGLIRSQLGLEGQMLSDSGFFLIFTIVITAITILLGAVAYYFSFVAGDGLWRAQGFQLWPRFKEAHYGKHVWDSMKIGYLMAIIALGVQSVIFLLLTQLLGTWSANDTSQSLLNFEYSWLFPLIAWFAAISEEVVFRLFGVGIFRRWFKNTWLAAFIPTLAWAAGHTLYPLYPASTRIIELIIIGYMFTWVMMRFGFIAAMFMHAVFNTILISISMYVSGTTTDMVSASFFLVLPVIIAFVIRWLHEKRKDTQEPNAPAYPPVTPQE</sequence>
<dbReference type="RefSeq" id="WP_379237517.1">
    <property type="nucleotide sequence ID" value="NZ_JBHSTE010000007.1"/>
</dbReference>
<feature type="transmembrane region" description="Helical" evidence="1">
    <location>
        <begin position="279"/>
        <end position="300"/>
    </location>
</feature>
<proteinExistence type="predicted"/>
<dbReference type="EC" id="3.4.-.-" evidence="3"/>
<name>A0ABW1VAB7_9BACL</name>
<comment type="caution">
    <text evidence="3">The sequence shown here is derived from an EMBL/GenBank/DDBJ whole genome shotgun (WGS) entry which is preliminary data.</text>
</comment>
<keyword evidence="1" id="KW-1133">Transmembrane helix</keyword>
<evidence type="ECO:0000256" key="1">
    <source>
        <dbReference type="SAM" id="Phobius"/>
    </source>
</evidence>
<feature type="transmembrane region" description="Helical" evidence="1">
    <location>
        <begin position="312"/>
        <end position="334"/>
    </location>
</feature>
<dbReference type="InterPro" id="IPR003675">
    <property type="entry name" value="Rce1/LyrA-like_dom"/>
</dbReference>
<dbReference type="GO" id="GO:0016787">
    <property type="term" value="F:hydrolase activity"/>
    <property type="evidence" value="ECO:0007669"/>
    <property type="project" value="UniProtKB-KW"/>
</dbReference>
<feature type="domain" description="CAAX prenyl protease 2/Lysostaphin resistance protein A-like" evidence="2">
    <location>
        <begin position="410"/>
        <end position="502"/>
    </location>
</feature>
<reference evidence="4" key="1">
    <citation type="journal article" date="2019" name="Int. J. Syst. Evol. Microbiol.">
        <title>The Global Catalogue of Microorganisms (GCM) 10K type strain sequencing project: providing services to taxonomists for standard genome sequencing and annotation.</title>
        <authorList>
            <consortium name="The Broad Institute Genomics Platform"/>
            <consortium name="The Broad Institute Genome Sequencing Center for Infectious Disease"/>
            <person name="Wu L."/>
            <person name="Ma J."/>
        </authorList>
    </citation>
    <scope>NUCLEOTIDE SEQUENCE [LARGE SCALE GENOMIC DNA]</scope>
    <source>
        <strain evidence="4">PCU 280</strain>
    </source>
</reference>
<feature type="transmembrane region" description="Helical" evidence="1">
    <location>
        <begin position="244"/>
        <end position="267"/>
    </location>
</feature>
<feature type="transmembrane region" description="Helical" evidence="1">
    <location>
        <begin position="411"/>
        <end position="431"/>
    </location>
</feature>
<keyword evidence="3" id="KW-0378">Hydrolase</keyword>
<evidence type="ECO:0000313" key="4">
    <source>
        <dbReference type="Proteomes" id="UP001596233"/>
    </source>
</evidence>
<protein>
    <submittedName>
        <fullName evidence="3">CPBP family intramembrane glutamic endopeptidase</fullName>
        <ecNumber evidence="3">3.4.-.-</ecNumber>
    </submittedName>
</protein>
<feature type="transmembrane region" description="Helical" evidence="1">
    <location>
        <begin position="369"/>
        <end position="391"/>
    </location>
</feature>
<keyword evidence="1" id="KW-0472">Membrane</keyword>
<organism evidence="3 4">
    <name type="scientific">Paenibacillus septentrionalis</name>
    <dbReference type="NCBI Taxonomy" id="429342"/>
    <lineage>
        <taxon>Bacteria</taxon>
        <taxon>Bacillati</taxon>
        <taxon>Bacillota</taxon>
        <taxon>Bacilli</taxon>
        <taxon>Bacillales</taxon>
        <taxon>Paenibacillaceae</taxon>
        <taxon>Paenibacillus</taxon>
    </lineage>
</organism>
<dbReference type="EMBL" id="JBHSTE010000007">
    <property type="protein sequence ID" value="MFC6334712.1"/>
    <property type="molecule type" value="Genomic_DNA"/>
</dbReference>
<dbReference type="Proteomes" id="UP001596233">
    <property type="component" value="Unassembled WGS sequence"/>
</dbReference>
<gene>
    <name evidence="3" type="ORF">ACFP56_18935</name>
</gene>
<keyword evidence="4" id="KW-1185">Reference proteome</keyword>
<keyword evidence="1" id="KW-0812">Transmembrane</keyword>
<evidence type="ECO:0000313" key="3">
    <source>
        <dbReference type="EMBL" id="MFC6334712.1"/>
    </source>
</evidence>
<feature type="transmembrane region" description="Helical" evidence="1">
    <location>
        <begin position="494"/>
        <end position="511"/>
    </location>
</feature>
<accession>A0ABW1VAB7</accession>
<feature type="transmembrane region" description="Helical" evidence="1">
    <location>
        <begin position="517"/>
        <end position="537"/>
    </location>
</feature>
<evidence type="ECO:0000259" key="2">
    <source>
        <dbReference type="Pfam" id="PF02517"/>
    </source>
</evidence>
<dbReference type="Pfam" id="PF02517">
    <property type="entry name" value="Rce1-like"/>
    <property type="match status" value="1"/>
</dbReference>